<organism evidence="4 5">
    <name type="scientific">Psilocybe cyanescens</name>
    <dbReference type="NCBI Taxonomy" id="93625"/>
    <lineage>
        <taxon>Eukaryota</taxon>
        <taxon>Fungi</taxon>
        <taxon>Dikarya</taxon>
        <taxon>Basidiomycota</taxon>
        <taxon>Agaricomycotina</taxon>
        <taxon>Agaricomycetes</taxon>
        <taxon>Agaricomycetidae</taxon>
        <taxon>Agaricales</taxon>
        <taxon>Agaricineae</taxon>
        <taxon>Strophariaceae</taxon>
        <taxon>Psilocybe</taxon>
    </lineage>
</organism>
<gene>
    <name evidence="4" type="ORF">CVT25_009897</name>
</gene>
<evidence type="ECO:0000256" key="1">
    <source>
        <dbReference type="SAM" id="MobiDB-lite"/>
    </source>
</evidence>
<feature type="region of interest" description="Disordered" evidence="1">
    <location>
        <begin position="409"/>
        <end position="451"/>
    </location>
</feature>
<feature type="region of interest" description="Disordered" evidence="1">
    <location>
        <begin position="481"/>
        <end position="520"/>
    </location>
</feature>
<dbReference type="InParanoid" id="A0A409XTI3"/>
<feature type="transmembrane region" description="Helical" evidence="2">
    <location>
        <begin position="42"/>
        <end position="63"/>
    </location>
</feature>
<evidence type="ECO:0000256" key="3">
    <source>
        <dbReference type="SAM" id="SignalP"/>
    </source>
</evidence>
<feature type="compositionally biased region" description="Polar residues" evidence="1">
    <location>
        <begin position="436"/>
        <end position="447"/>
    </location>
</feature>
<keyword evidence="2" id="KW-1133">Transmembrane helix</keyword>
<protein>
    <submittedName>
        <fullName evidence="4">Uncharacterized protein</fullName>
    </submittedName>
</protein>
<keyword evidence="5" id="KW-1185">Reference proteome</keyword>
<accession>A0A409XTI3</accession>
<keyword evidence="2" id="KW-0472">Membrane</keyword>
<proteinExistence type="predicted"/>
<keyword evidence="2" id="KW-0812">Transmembrane</keyword>
<name>A0A409XTI3_PSICY</name>
<dbReference type="OrthoDB" id="2982374at2759"/>
<feature type="signal peptide" evidence="3">
    <location>
        <begin position="1"/>
        <end position="15"/>
    </location>
</feature>
<dbReference type="Proteomes" id="UP000283269">
    <property type="component" value="Unassembled WGS sequence"/>
</dbReference>
<feature type="chain" id="PRO_5019428609" evidence="3">
    <location>
        <begin position="16"/>
        <end position="603"/>
    </location>
</feature>
<keyword evidence="3" id="KW-0732">Signal</keyword>
<dbReference type="AlphaFoldDB" id="A0A409XTI3"/>
<evidence type="ECO:0000256" key="2">
    <source>
        <dbReference type="SAM" id="Phobius"/>
    </source>
</evidence>
<evidence type="ECO:0000313" key="4">
    <source>
        <dbReference type="EMBL" id="PPQ94048.1"/>
    </source>
</evidence>
<dbReference type="EMBL" id="NHYD01000495">
    <property type="protein sequence ID" value="PPQ94048.1"/>
    <property type="molecule type" value="Genomic_DNA"/>
</dbReference>
<reference evidence="4 5" key="1">
    <citation type="journal article" date="2018" name="Evol. Lett.">
        <title>Horizontal gene cluster transfer increased hallucinogenic mushroom diversity.</title>
        <authorList>
            <person name="Reynolds H.T."/>
            <person name="Vijayakumar V."/>
            <person name="Gluck-Thaler E."/>
            <person name="Korotkin H.B."/>
            <person name="Matheny P.B."/>
            <person name="Slot J.C."/>
        </authorList>
    </citation>
    <scope>NUCLEOTIDE SEQUENCE [LARGE SCALE GENOMIC DNA]</scope>
    <source>
        <strain evidence="4 5">2631</strain>
    </source>
</reference>
<comment type="caution">
    <text evidence="4">The sequence shown here is derived from an EMBL/GenBank/DDBJ whole genome shotgun (WGS) entry which is preliminary data.</text>
</comment>
<sequence>MYFRIAFLFFALASSKELEVTGSAPMLEQHDDAIRMSKGTSYITAISILGSVVVLLFLVKWAYVSRRRKNQRNGPYASQFVWRDEFSASSLPLWGEHSSNSKKYVRSALLVGLFGSPSWETRYSAIADKISGNRPQSGQGSLIPTGSRRYKSISVNSDQNPCMYSPELASGVKPRHHADWHRHKLTALLKNAELSLPSLAMRFDSGTKRSSFSEEAHSPEITSWRNEILSGEYMGYPSGLCIGRRSRPDFLKTQASIVLQPSDLSSTRDSQKLDSMSHTVEQRTGSYMLSRHSGSEGEGTGLEIIQLAEHFKSPKTATTNFFARVTASGAVKNCSEGFLIDGSLGAEDHAPLLSNHQDNLQPTSDWDSDIAEITASTRSGETLDGSYGDYCYSGELSCILPVKPRITIPPPRERVWSRSPKVGPSPLRRMFLPTDESPQNDPDSSESPLPFLMAEQNNDNQRKWEHKHGEIDQSLSIPFTSSLGTTQAQPRDPECCSPDTPGPCVRESSRRQRSLNAKQERSDDNLLDFLEELVQETSEWDPDMFIDNNFKVMIDGSKSFDGCTPIRTRRKKSTPLRRCRMPYIYLEDIPEVDSKKEGVVWWI</sequence>
<evidence type="ECO:0000313" key="5">
    <source>
        <dbReference type="Proteomes" id="UP000283269"/>
    </source>
</evidence>